<dbReference type="EMBL" id="AZHA01000023">
    <property type="protein sequence ID" value="OAA39284.1"/>
    <property type="molecule type" value="Genomic_DNA"/>
</dbReference>
<keyword evidence="3 6" id="KW-0819">tRNA processing</keyword>
<feature type="region of interest" description="Disordered" evidence="7">
    <location>
        <begin position="197"/>
        <end position="225"/>
    </location>
</feature>
<comment type="pathway">
    <text evidence="6">tRNA modification; N(7)-methylguanine-tRNA biosynthesis.</text>
</comment>
<comment type="similarity">
    <text evidence="6">Belongs to the WD repeat TRM82 family.</text>
</comment>
<sequence>MKIPYNCLHARGGVLFGARGGKIHTFSLADGAHIATWKHPELETCTAAGSEAPTTVEDEAERVGGSDMVDEAEQPPSKRQKVAEDDAPKNMEDEDEASGKRNRGKEHRKPKPIPVPDRPVIIQLTTTADGSHLVAVSAHDKAVWVFSHNGSGQLTQLSKRVMPKRPSSIAVSSDDQVIVADKFGDVYAIPLIKSSEAYTPPQQQQQQQTPASSIAARKPRTKPAATVLTVHSKGNRAALAAQQREIENPTNGPSSGAKAAVSPDFAHTLLLGHVSMLTALVLGEDVQGRRYIITGDRDEHIRVSRYMPQAHVIHGYCLGHGEFVGAMTIPSARRELLVSGGGDEDLLVWDWVNGALLSRTSILTPAQQVLPQAAKVAVSRLLALDYPSESGTQTHVVAICEGISAIFTWQLLADNTLAKPSIIQLPGNPLDITTSTISSTASLAVALHIPEGSETAAQSLHLIRLMTDDHGRLAVDTIAPVRDDSQETKEQEQDVVTEAEVHTLFYTVEHLRKQQASGPEEREGSQQGDAAEE</sequence>
<name>A0A167ASR5_9HYPO</name>
<evidence type="ECO:0000256" key="5">
    <source>
        <dbReference type="ARBA" id="ARBA00023242"/>
    </source>
</evidence>
<evidence type="ECO:0000256" key="3">
    <source>
        <dbReference type="ARBA" id="ARBA00022694"/>
    </source>
</evidence>
<accession>A0A167ASR5</accession>
<dbReference type="InterPro" id="IPR015943">
    <property type="entry name" value="WD40/YVTN_repeat-like_dom_sf"/>
</dbReference>
<proteinExistence type="inferred from homology"/>
<evidence type="ECO:0000256" key="6">
    <source>
        <dbReference type="HAMAP-Rule" id="MF_03056"/>
    </source>
</evidence>
<feature type="region of interest" description="Disordered" evidence="7">
    <location>
        <begin position="511"/>
        <end position="533"/>
    </location>
</feature>
<evidence type="ECO:0000256" key="7">
    <source>
        <dbReference type="SAM" id="MobiDB-lite"/>
    </source>
</evidence>
<dbReference type="PANTHER" id="PTHR16288">
    <property type="entry name" value="WD40 REPEAT PROTEIN 4"/>
    <property type="match status" value="1"/>
</dbReference>
<reference evidence="8 9" key="1">
    <citation type="journal article" date="2016" name="Genome Biol. Evol.">
        <title>Divergent and convergent evolution of fungal pathogenicity.</title>
        <authorList>
            <person name="Shang Y."/>
            <person name="Xiao G."/>
            <person name="Zheng P."/>
            <person name="Cen K."/>
            <person name="Zhan S."/>
            <person name="Wang C."/>
        </authorList>
    </citation>
    <scope>NUCLEOTIDE SEQUENCE [LARGE SCALE GENOMIC DNA]</scope>
    <source>
        <strain evidence="8 9">RCEF 3172</strain>
    </source>
</reference>
<evidence type="ECO:0000313" key="9">
    <source>
        <dbReference type="Proteomes" id="UP000076863"/>
    </source>
</evidence>
<dbReference type="UniPathway" id="UPA00989"/>
<comment type="caution">
    <text evidence="8">The sequence shown here is derived from an EMBL/GenBank/DDBJ whole genome shotgun (WGS) entry which is preliminary data.</text>
</comment>
<feature type="compositionally biased region" description="Low complexity" evidence="7">
    <location>
        <begin position="199"/>
        <end position="210"/>
    </location>
</feature>
<evidence type="ECO:0000256" key="4">
    <source>
        <dbReference type="ARBA" id="ARBA00022737"/>
    </source>
</evidence>
<dbReference type="AlphaFoldDB" id="A0A167ASR5"/>
<dbReference type="InterPro" id="IPR011047">
    <property type="entry name" value="Quinoprotein_ADH-like_sf"/>
</dbReference>
<dbReference type="Proteomes" id="UP000076863">
    <property type="component" value="Unassembled WGS sequence"/>
</dbReference>
<dbReference type="PANTHER" id="PTHR16288:SF0">
    <property type="entry name" value="TRNA (GUANINE-N(7)-)-METHYLTRANSFERASE NON-CATALYTIC SUBUNIT WDR4"/>
    <property type="match status" value="1"/>
</dbReference>
<comment type="function">
    <text evidence="6">Required for the formation of N(7)-methylguanine at position 46 (m7G46) in tRNA. In the complex, it is required to stabilize and induce conformational changes of the catalytic subunit.</text>
</comment>
<feature type="compositionally biased region" description="Basic and acidic residues" evidence="7">
    <location>
        <begin position="81"/>
        <end position="91"/>
    </location>
</feature>
<evidence type="ECO:0000256" key="2">
    <source>
        <dbReference type="ARBA" id="ARBA00022574"/>
    </source>
</evidence>
<dbReference type="OrthoDB" id="339900at2759"/>
<dbReference type="InterPro" id="IPR028884">
    <property type="entry name" value="Trm82"/>
</dbReference>
<feature type="compositionally biased region" description="Basic residues" evidence="7">
    <location>
        <begin position="100"/>
        <end position="111"/>
    </location>
</feature>
<comment type="subcellular location">
    <subcellularLocation>
        <location evidence="1 6">Nucleus</location>
    </subcellularLocation>
</comment>
<evidence type="ECO:0000313" key="8">
    <source>
        <dbReference type="EMBL" id="OAA39284.1"/>
    </source>
</evidence>
<dbReference type="GO" id="GO:0106004">
    <property type="term" value="P:tRNA (guanine-N7)-methylation"/>
    <property type="evidence" value="ECO:0007669"/>
    <property type="project" value="UniProtKB-UniRule"/>
</dbReference>
<keyword evidence="9" id="KW-1185">Reference proteome</keyword>
<protein>
    <submittedName>
        <fullName evidence="8">Quinoprotein amine dehydrogenase</fullName>
    </submittedName>
</protein>
<dbReference type="SUPFAM" id="SSF50998">
    <property type="entry name" value="Quinoprotein alcohol dehydrogenase-like"/>
    <property type="match status" value="1"/>
</dbReference>
<dbReference type="HAMAP" id="MF_03056">
    <property type="entry name" value="TRM82"/>
    <property type="match status" value="1"/>
</dbReference>
<organism evidence="8 9">
    <name type="scientific">Beauveria brongniartii RCEF 3172</name>
    <dbReference type="NCBI Taxonomy" id="1081107"/>
    <lineage>
        <taxon>Eukaryota</taxon>
        <taxon>Fungi</taxon>
        <taxon>Dikarya</taxon>
        <taxon>Ascomycota</taxon>
        <taxon>Pezizomycotina</taxon>
        <taxon>Sordariomycetes</taxon>
        <taxon>Hypocreomycetidae</taxon>
        <taxon>Hypocreales</taxon>
        <taxon>Cordycipitaceae</taxon>
        <taxon>Beauveria</taxon>
        <taxon>Beauveria brongniartii</taxon>
    </lineage>
</organism>
<keyword evidence="5 6" id="KW-0539">Nucleus</keyword>
<keyword evidence="4 6" id="KW-0677">Repeat</keyword>
<gene>
    <name evidence="8" type="ORF">BBO_06708</name>
</gene>
<dbReference type="GO" id="GO:0043527">
    <property type="term" value="C:tRNA methyltransferase complex"/>
    <property type="evidence" value="ECO:0007669"/>
    <property type="project" value="TreeGrafter"/>
</dbReference>
<dbReference type="Gene3D" id="2.130.10.10">
    <property type="entry name" value="YVTN repeat-like/Quinoprotein amine dehydrogenase"/>
    <property type="match status" value="1"/>
</dbReference>
<evidence type="ECO:0000256" key="1">
    <source>
        <dbReference type="ARBA" id="ARBA00004123"/>
    </source>
</evidence>
<feature type="region of interest" description="Disordered" evidence="7">
    <location>
        <begin position="48"/>
        <end position="117"/>
    </location>
</feature>
<keyword evidence="2 6" id="KW-0853">WD repeat</keyword>
<dbReference type="GO" id="GO:0005829">
    <property type="term" value="C:cytosol"/>
    <property type="evidence" value="ECO:0007669"/>
    <property type="project" value="TreeGrafter"/>
</dbReference>
<dbReference type="GO" id="GO:0005634">
    <property type="term" value="C:nucleus"/>
    <property type="evidence" value="ECO:0007669"/>
    <property type="project" value="UniProtKB-SubCell"/>
</dbReference>